<dbReference type="GeneID" id="85197607"/>
<proteinExistence type="predicted"/>
<reference evidence="1 2" key="1">
    <citation type="submission" date="2023-07" db="EMBL/GenBank/DDBJ databases">
        <title>Closed genome sequence of Methanimicrococcus sp. Es2.</title>
        <authorList>
            <person name="Protasov E."/>
            <person name="Platt K."/>
            <person name="Reeh H."/>
            <person name="Poehlein A."/>
            <person name="Daniel R."/>
            <person name="Brune A."/>
        </authorList>
    </citation>
    <scope>NUCLEOTIDE SEQUENCE [LARGE SCALE GENOMIC DNA]</scope>
    <source>
        <strain evidence="1 2">Es2</strain>
    </source>
</reference>
<gene>
    <name evidence="1" type="ORF">MmiEs2_11350</name>
</gene>
<protein>
    <submittedName>
        <fullName evidence="1">Uncharacterized protein</fullName>
    </submittedName>
</protein>
<evidence type="ECO:0000313" key="2">
    <source>
        <dbReference type="Proteomes" id="UP001302662"/>
    </source>
</evidence>
<dbReference type="EMBL" id="CP131062">
    <property type="protein sequence ID" value="WNY28922.1"/>
    <property type="molecule type" value="Genomic_DNA"/>
</dbReference>
<dbReference type="Proteomes" id="UP001302662">
    <property type="component" value="Chromosome"/>
</dbReference>
<sequence>MIEENQKFICIKKAYAEEYDNNDMKTGRIVNTPIGSMWAKSESYVKPFKKGNIRLYMIGHEEQWFEIPESTLEECFKSIK</sequence>
<dbReference type="KEGG" id="mees:MmiEs2_11350"/>
<dbReference type="RefSeq" id="WP_316558929.1">
    <property type="nucleotide sequence ID" value="NZ_CP131062.1"/>
</dbReference>
<dbReference type="AlphaFoldDB" id="A0AA96VMM3"/>
<keyword evidence="2" id="KW-1185">Reference proteome</keyword>
<accession>A0AA96VMM3</accession>
<name>A0AA96VMM3_9EURY</name>
<organism evidence="1 2">
    <name type="scientific">Methanimicrococcus stummii</name>
    <dbReference type="NCBI Taxonomy" id="3028294"/>
    <lineage>
        <taxon>Archaea</taxon>
        <taxon>Methanobacteriati</taxon>
        <taxon>Methanobacteriota</taxon>
        <taxon>Stenosarchaea group</taxon>
        <taxon>Methanomicrobia</taxon>
        <taxon>Methanosarcinales</taxon>
        <taxon>Methanosarcinaceae</taxon>
        <taxon>Methanimicrococcus</taxon>
    </lineage>
</organism>
<evidence type="ECO:0000313" key="1">
    <source>
        <dbReference type="EMBL" id="WNY28922.1"/>
    </source>
</evidence>